<dbReference type="EMBL" id="CP111020">
    <property type="protein sequence ID" value="WAR15613.1"/>
    <property type="molecule type" value="Genomic_DNA"/>
</dbReference>
<dbReference type="Proteomes" id="UP001164746">
    <property type="component" value="Chromosome 9"/>
</dbReference>
<evidence type="ECO:0000313" key="1">
    <source>
        <dbReference type="EMBL" id="WAR15613.1"/>
    </source>
</evidence>
<reference evidence="1" key="1">
    <citation type="submission" date="2022-11" db="EMBL/GenBank/DDBJ databases">
        <title>Centuries of genome instability and evolution in soft-shell clam transmissible cancer (bioRxiv).</title>
        <authorList>
            <person name="Hart S.F.M."/>
            <person name="Yonemitsu M.A."/>
            <person name="Giersch R.M."/>
            <person name="Beal B.F."/>
            <person name="Arriagada G."/>
            <person name="Davis B.W."/>
            <person name="Ostrander E.A."/>
            <person name="Goff S.P."/>
            <person name="Metzger M.J."/>
        </authorList>
    </citation>
    <scope>NUCLEOTIDE SEQUENCE</scope>
    <source>
        <strain evidence="1">MELC-2E11</strain>
        <tissue evidence="1">Siphon/mantle</tissue>
    </source>
</reference>
<feature type="non-terminal residue" evidence="1">
    <location>
        <position position="1"/>
    </location>
</feature>
<accession>A0ABY7F0A7</accession>
<sequence length="109" mass="12661">MRYLEDTKQFWRLGYKLFGARFTNFMGGYKHHGQVVRSETVKGYYSPASASINFAVPNDKILRQFVRSFSYCTSKKAVYEMVDKADKEHYHTDVDESYPGQTIPSNIIT</sequence>
<organism evidence="1 2">
    <name type="scientific">Mya arenaria</name>
    <name type="common">Soft-shell clam</name>
    <dbReference type="NCBI Taxonomy" id="6604"/>
    <lineage>
        <taxon>Eukaryota</taxon>
        <taxon>Metazoa</taxon>
        <taxon>Spiralia</taxon>
        <taxon>Lophotrochozoa</taxon>
        <taxon>Mollusca</taxon>
        <taxon>Bivalvia</taxon>
        <taxon>Autobranchia</taxon>
        <taxon>Heteroconchia</taxon>
        <taxon>Euheterodonta</taxon>
        <taxon>Imparidentia</taxon>
        <taxon>Neoheterodontei</taxon>
        <taxon>Myida</taxon>
        <taxon>Myoidea</taxon>
        <taxon>Myidae</taxon>
        <taxon>Mya</taxon>
    </lineage>
</organism>
<proteinExistence type="predicted"/>
<evidence type="ECO:0000313" key="2">
    <source>
        <dbReference type="Proteomes" id="UP001164746"/>
    </source>
</evidence>
<name>A0ABY7F0A7_MYAAR</name>
<keyword evidence="2" id="KW-1185">Reference proteome</keyword>
<protein>
    <submittedName>
        <fullName evidence="1">Uncharacterized protein</fullName>
    </submittedName>
</protein>
<gene>
    <name evidence="1" type="ORF">MAR_005718</name>
</gene>